<dbReference type="InterPro" id="IPR043519">
    <property type="entry name" value="NT_sf"/>
</dbReference>
<dbReference type="SUPFAM" id="SSF81301">
    <property type="entry name" value="Nucleotidyltransferase"/>
    <property type="match status" value="1"/>
</dbReference>
<dbReference type="PANTHER" id="PTHR34822:SF1">
    <property type="entry name" value="GRPB FAMILY PROTEIN"/>
    <property type="match status" value="1"/>
</dbReference>
<dbReference type="RefSeq" id="WP_142829667.1">
    <property type="nucleotide sequence ID" value="NZ_CP117267.1"/>
</dbReference>
<proteinExistence type="predicted"/>
<dbReference type="InterPro" id="IPR007344">
    <property type="entry name" value="GrpB/CoaE"/>
</dbReference>
<dbReference type="Gene3D" id="3.30.460.10">
    <property type="entry name" value="Beta Polymerase, domain 2"/>
    <property type="match status" value="1"/>
</dbReference>
<gene>
    <name evidence="1" type="ORF">PR018_04150</name>
</gene>
<accession>A0ABY8IJ43</accession>
<organism evidence="1 2">
    <name type="scientific">Rhizobium rhododendri</name>
    <dbReference type="NCBI Taxonomy" id="2506430"/>
    <lineage>
        <taxon>Bacteria</taxon>
        <taxon>Pseudomonadati</taxon>
        <taxon>Pseudomonadota</taxon>
        <taxon>Alphaproteobacteria</taxon>
        <taxon>Hyphomicrobiales</taxon>
        <taxon>Rhizobiaceae</taxon>
        <taxon>Rhizobium/Agrobacterium group</taxon>
        <taxon>Rhizobium</taxon>
    </lineage>
</organism>
<evidence type="ECO:0000313" key="2">
    <source>
        <dbReference type="Proteomes" id="UP000318939"/>
    </source>
</evidence>
<evidence type="ECO:0000313" key="1">
    <source>
        <dbReference type="EMBL" id="WFS23714.1"/>
    </source>
</evidence>
<dbReference type="Pfam" id="PF04229">
    <property type="entry name" value="GrpB"/>
    <property type="match status" value="1"/>
</dbReference>
<name>A0ABY8IJ43_9HYPH</name>
<reference evidence="1" key="2">
    <citation type="journal article" date="2023" name="MicrobiologyOpen">
        <title>Genomics of the tumorigenes clade of the family Rhizobiaceae and description of Rhizobium rhododendri sp. nov.</title>
        <authorList>
            <person name="Kuzmanovic N."/>
            <person name="diCenzo G.C."/>
            <person name="Bunk B."/>
            <person name="Sproeer C."/>
            <person name="Fruehling A."/>
            <person name="Neumann-Schaal M."/>
            <person name="Overmann J."/>
            <person name="Smalla K."/>
        </authorList>
    </citation>
    <scope>NUCLEOTIDE SEQUENCE</scope>
    <source>
        <strain evidence="1">Rho-6.2</strain>
    </source>
</reference>
<dbReference type="Proteomes" id="UP000318939">
    <property type="component" value="Chromosome"/>
</dbReference>
<protein>
    <submittedName>
        <fullName evidence="1">GrpB family protein</fullName>
    </submittedName>
</protein>
<dbReference type="EMBL" id="CP117267">
    <property type="protein sequence ID" value="WFS23714.1"/>
    <property type="molecule type" value="Genomic_DNA"/>
</dbReference>
<sequence length="180" mass="20116">MQRNEESAYGLGVKHKLVVLAEPDDRWPKAYAEEAECIRLVLGALAIDIQHFGSTSIPGIRAKPVIDIIVGIRRFEDGSDCIKPMQSIGYDYAGADIVPDDHIFGRGIKQQTRTHLVHIVEHQGFHWRRNLLFRDKLRTNAALASEYEDLKISLAAKFSGDRAAYTDAKKAFIDKVVGNG</sequence>
<reference evidence="1" key="1">
    <citation type="journal article" date="2019" name="Phytopathology">
        <title>A Novel Group of Rhizobium tumorigenes-Like Agrobacteria Associated with Crown Gall Disease of Rhododendron and Blueberry.</title>
        <authorList>
            <person name="Kuzmanovic N."/>
            <person name="Behrens P."/>
            <person name="Idczak E."/>
            <person name="Wagner S."/>
            <person name="Gotz M."/>
            <person name="Sproer C."/>
            <person name="Bunk B."/>
            <person name="Overmann J."/>
            <person name="Smalla K."/>
        </authorList>
    </citation>
    <scope>NUCLEOTIDE SEQUENCE</scope>
    <source>
        <strain evidence="1">Rho-6.2</strain>
    </source>
</reference>
<dbReference type="PANTHER" id="PTHR34822">
    <property type="entry name" value="GRPB DOMAIN PROTEIN (AFU_ORTHOLOGUE AFUA_1G01530)"/>
    <property type="match status" value="1"/>
</dbReference>
<keyword evidence="2" id="KW-1185">Reference proteome</keyword>